<feature type="region of interest" description="Disordered" evidence="2">
    <location>
        <begin position="346"/>
        <end position="370"/>
    </location>
</feature>
<evidence type="ECO:0000259" key="3">
    <source>
        <dbReference type="Pfam" id="PF04435"/>
    </source>
</evidence>
<dbReference type="PANTHER" id="PTHR28441">
    <property type="entry name" value="PROTEIN FAM91A1"/>
    <property type="match status" value="1"/>
</dbReference>
<dbReference type="PANTHER" id="PTHR28441:SF2">
    <property type="entry name" value="PROTEIN FAM91A1"/>
    <property type="match status" value="1"/>
</dbReference>
<feature type="region of interest" description="Disordered" evidence="2">
    <location>
        <begin position="313"/>
        <end position="333"/>
    </location>
</feature>
<reference evidence="6 7" key="1">
    <citation type="submission" date="2022-05" db="EMBL/GenBank/DDBJ databases">
        <title>Chromosome-level reference genomes for two strains of Caenorhabditis briggsae: an improved platform for comparative genomics.</title>
        <authorList>
            <person name="Stevens L."/>
            <person name="Andersen E.C."/>
        </authorList>
    </citation>
    <scope>NUCLEOTIDE SEQUENCE [LARGE SCALE GENOMIC DNA]</scope>
    <source>
        <strain evidence="6">QX1410_ONT</strain>
        <tissue evidence="6">Whole-organism</tissue>
    </source>
</reference>
<feature type="compositionally biased region" description="Polar residues" evidence="2">
    <location>
        <begin position="863"/>
        <end position="872"/>
    </location>
</feature>
<accession>A0AAE9J1F4</accession>
<feature type="compositionally biased region" description="Acidic residues" evidence="2">
    <location>
        <begin position="349"/>
        <end position="358"/>
    </location>
</feature>
<comment type="similarity">
    <text evidence="1">Belongs to the FAM91 family.</text>
</comment>
<organism evidence="6 7">
    <name type="scientific">Caenorhabditis briggsae</name>
    <dbReference type="NCBI Taxonomy" id="6238"/>
    <lineage>
        <taxon>Eukaryota</taxon>
        <taxon>Metazoa</taxon>
        <taxon>Ecdysozoa</taxon>
        <taxon>Nematoda</taxon>
        <taxon>Chromadorea</taxon>
        <taxon>Rhabditida</taxon>
        <taxon>Rhabditina</taxon>
        <taxon>Rhabditomorpha</taxon>
        <taxon>Rhabditoidea</taxon>
        <taxon>Rhabditidae</taxon>
        <taxon>Peloderinae</taxon>
        <taxon>Caenorhabditis</taxon>
    </lineage>
</organism>
<name>A0AAE9J1F4_CAEBR</name>
<evidence type="ECO:0000256" key="2">
    <source>
        <dbReference type="SAM" id="MobiDB-lite"/>
    </source>
</evidence>
<gene>
    <name evidence="6" type="ORF">L3Y34_016651</name>
</gene>
<dbReference type="EMBL" id="CP090891">
    <property type="protein sequence ID" value="ULU14270.1"/>
    <property type="molecule type" value="Genomic_DNA"/>
</dbReference>
<dbReference type="InterPro" id="IPR028091">
    <property type="entry name" value="FAM91_N_dom"/>
</dbReference>
<dbReference type="Proteomes" id="UP000827892">
    <property type="component" value="Chromosome I"/>
</dbReference>
<feature type="region of interest" description="Disordered" evidence="2">
    <location>
        <begin position="846"/>
        <end position="996"/>
    </location>
</feature>
<dbReference type="InterPro" id="IPR039199">
    <property type="entry name" value="FAM91"/>
</dbReference>
<proteinExistence type="inferred from homology"/>
<protein>
    <recommendedName>
        <fullName evidence="8">Protein FAM91A1</fullName>
    </recommendedName>
</protein>
<evidence type="ECO:0000256" key="1">
    <source>
        <dbReference type="ARBA" id="ARBA00010319"/>
    </source>
</evidence>
<feature type="compositionally biased region" description="Polar residues" evidence="2">
    <location>
        <begin position="885"/>
        <end position="920"/>
    </location>
</feature>
<dbReference type="Pfam" id="PF14648">
    <property type="entry name" value="FAM91_C"/>
    <property type="match status" value="1"/>
</dbReference>
<evidence type="ECO:0008006" key="8">
    <source>
        <dbReference type="Google" id="ProtNLM"/>
    </source>
</evidence>
<evidence type="ECO:0000259" key="4">
    <source>
        <dbReference type="Pfam" id="PF14647"/>
    </source>
</evidence>
<evidence type="ECO:0000313" key="7">
    <source>
        <dbReference type="Proteomes" id="UP000827892"/>
    </source>
</evidence>
<feature type="domain" description="SPK" evidence="3">
    <location>
        <begin position="1038"/>
        <end position="1122"/>
    </location>
</feature>
<feature type="domain" description="FAM91 N-terminal" evidence="4">
    <location>
        <begin position="6"/>
        <end position="311"/>
    </location>
</feature>
<feature type="compositionally biased region" description="Polar residues" evidence="2">
    <location>
        <begin position="948"/>
        <end position="961"/>
    </location>
</feature>
<evidence type="ECO:0000313" key="6">
    <source>
        <dbReference type="EMBL" id="ULU14270.1"/>
    </source>
</evidence>
<dbReference type="Pfam" id="PF14647">
    <property type="entry name" value="FAM91_N"/>
    <property type="match status" value="1"/>
</dbReference>
<feature type="domain" description="FAM91 C-terminal" evidence="5">
    <location>
        <begin position="399"/>
        <end position="800"/>
    </location>
</feature>
<sequence length="1145" mass="128259">MEIDDCIRENIPWTNLSADIKVILGNSSKEYEKRVLEYSIQNQLRYKGNLVRHVKKSEEAYYDQLLRFSETHLMLYPYHLSDITVTEMRLSPFSYYANILAEMLNTEKSYDSLPNFTAADAVRLLGIGRNQYIDLMNQTRSNRKFLRRSKTPRELLPQKPAKLVIESWWMTHVGAILESDMKLVNEEEKQVIDRLLDANSSIPAGLLKYSVVTSLYDRGLIYFDVPVEDNDYIYVAPLDGFVMNRVLGDYFETLLYKIFVAIDDQTTVLEMSQILHIDLQLVKNAISLFCRLGFARKRVTGAENLTIHTSWTSNSTVTTPQSPVSPMSSLITNTSDEMNELTRTLLRGDDDETDETSEDAAALRASSPNESINESVMSFQSLSTSQTSSDLSGNAGNVNRAAFVFDSTLTAFLMMGNLSASLKGHAVALFEVGKLADEQMKDFLEQLESVNQFAEGDAQRYSMHATALLDSLKSLRQEREADLVRGESLYTLDAKSRQRVLAKSYGILVAMAPLCIEACAIPINSVPFIGPPNPETCSPWFRLSIYSACSSGPSSVFLPHGTRLLTLPRLLQNQIGSKNCRILVSSAKHEPHIITAQNALFALNDMLVYSSIFVQSVPPDSDDKDKLIHVPFPFSQEELEKEESFCNHPAIRKLREKLGLDRMAGYVILMKHNNVEVKVSGNNGGTDISGRTKAESNIMQDVSMDGNGELLRSLRPGSSFNDFSLLDCVFGIPLFDSVLNKTICQRIMGHGLLEQQNRPNIQSSNKQIVEMTNALIETANNGLVKSSQLFVDGGDQRNSQIVPPMSNSLDELADRAQHLIDVLRNRPDKELDLLMILELGEGALKDPEAENIEEPPAEKTIAPTKQSPSDETQISDESDDLTTVIMASSTPRIFKSSPTSSGDTETTSKSIKATPTSSRENSIRFVKSSPTTSQLIKAAPATSGGSGINSTPSNPIKTEPTTPKAPESSRKRAEVVVAPSPAVKKRRSTPKADRHPYLGIDHEKMWEFVIDTMNWEIDNNVNHSAKNLAKGIDIWDEFYDKYDDPTAEYENMHSPYSLQSHFMRVLFENLPTCEYMDADTKLKWLKHSKYKISEDFRRQLQKDTKSRIICDKKGVIVKVQHNIVILESSDESEDEEDLPETDPME</sequence>
<dbReference type="InterPro" id="IPR006570">
    <property type="entry name" value="SPK_dom"/>
</dbReference>
<evidence type="ECO:0000259" key="5">
    <source>
        <dbReference type="Pfam" id="PF14648"/>
    </source>
</evidence>
<dbReference type="Pfam" id="PF04435">
    <property type="entry name" value="SPK"/>
    <property type="match status" value="1"/>
</dbReference>
<dbReference type="AlphaFoldDB" id="A0AAE9J1F4"/>
<dbReference type="InterPro" id="IPR028097">
    <property type="entry name" value="FAM91_C_dom"/>
</dbReference>